<evidence type="ECO:0000313" key="1">
    <source>
        <dbReference type="EMBL" id="CAB4219079.1"/>
    </source>
</evidence>
<reference evidence="1" key="1">
    <citation type="submission" date="2020-05" db="EMBL/GenBank/DDBJ databases">
        <authorList>
            <person name="Chiriac C."/>
            <person name="Salcher M."/>
            <person name="Ghai R."/>
            <person name="Kavagutti S V."/>
        </authorList>
    </citation>
    <scope>NUCLEOTIDE SEQUENCE</scope>
</reference>
<protein>
    <submittedName>
        <fullName evidence="1">Uncharacterized protein</fullName>
    </submittedName>
</protein>
<sequence>MTRRERLKEWIKTLTEDQKDTVILELTDFAIDAEWVAFYETTKVPYYDCTGENIDGSNRGDED</sequence>
<dbReference type="EMBL" id="LR797474">
    <property type="protein sequence ID" value="CAB4219079.1"/>
    <property type="molecule type" value="Genomic_DNA"/>
</dbReference>
<gene>
    <name evidence="1" type="ORF">UFOVP1604_162</name>
</gene>
<name>A0A6J5SUW1_9CAUD</name>
<accession>A0A6J5SUW1</accession>
<proteinExistence type="predicted"/>
<organism evidence="1">
    <name type="scientific">uncultured Caudovirales phage</name>
    <dbReference type="NCBI Taxonomy" id="2100421"/>
    <lineage>
        <taxon>Viruses</taxon>
        <taxon>Duplodnaviria</taxon>
        <taxon>Heunggongvirae</taxon>
        <taxon>Uroviricota</taxon>
        <taxon>Caudoviricetes</taxon>
        <taxon>Peduoviridae</taxon>
        <taxon>Maltschvirus</taxon>
        <taxon>Maltschvirus maltsch</taxon>
    </lineage>
</organism>